<dbReference type="Pfam" id="PF09438">
    <property type="entry name" value="DUF2017"/>
    <property type="match status" value="1"/>
</dbReference>
<dbReference type="STRING" id="85336.A7979_01900"/>
<proteinExistence type="predicted"/>
<sequence length="193" mass="20971">MAEPFTPTSRGITARFTPEEVQVLTRLFEDVALALEPEEDPNADPLAALVGISETASVPSDPAVARMLPVASDDPEVADEYRRFTDLSLRRAKIEHLTQASMDLQAGVVRLDTERANSWAAALNDVRLTLGTRLGINSADDADRIGEHTDWGSVESTEDYMALLYNFVTWLQESLMQSLLLGLDEAGAGPSAP</sequence>
<accession>A0A4Y9F1G4</accession>
<evidence type="ECO:0000313" key="1">
    <source>
        <dbReference type="EMBL" id="TFU21172.1"/>
    </source>
</evidence>
<dbReference type="Proteomes" id="UP000297951">
    <property type="component" value="Unassembled WGS sequence"/>
</dbReference>
<dbReference type="EMBL" id="SPQC01000038">
    <property type="protein sequence ID" value="TFU21172.1"/>
    <property type="molecule type" value="Genomic_DNA"/>
</dbReference>
<dbReference type="RefSeq" id="WP_135013393.1">
    <property type="nucleotide sequence ID" value="NZ_CP056080.1"/>
</dbReference>
<comment type="caution">
    <text evidence="1">The sequence shown here is derived from an EMBL/GenBank/DDBJ whole genome shotgun (WGS) entry which is preliminary data.</text>
</comment>
<reference evidence="1 2" key="1">
    <citation type="submission" date="2019-03" db="EMBL/GenBank/DDBJ databases">
        <title>Diversity of the mouse oral microbiome.</title>
        <authorList>
            <person name="Joseph S."/>
            <person name="Aduse-Opoku J."/>
            <person name="Curtis M."/>
            <person name="Wade W."/>
            <person name="Hashim A."/>
        </authorList>
    </citation>
    <scope>NUCLEOTIDE SEQUENCE [LARGE SCALE GENOMIC DNA]</scope>
    <source>
        <strain evidence="2">irhom_31</strain>
    </source>
</reference>
<gene>
    <name evidence="1" type="ORF">E4U03_09765</name>
</gene>
<dbReference type="OrthoDB" id="3268479at2"/>
<dbReference type="InterPro" id="IPR018561">
    <property type="entry name" value="AosR"/>
</dbReference>
<evidence type="ECO:0000313" key="2">
    <source>
        <dbReference type="Proteomes" id="UP000297951"/>
    </source>
</evidence>
<name>A0A4Y9F1G4_9MICC</name>
<dbReference type="AlphaFoldDB" id="A0A4Y9F1G4"/>
<organism evidence="1 2">
    <name type="scientific">Rothia nasimurium</name>
    <dbReference type="NCBI Taxonomy" id="85336"/>
    <lineage>
        <taxon>Bacteria</taxon>
        <taxon>Bacillati</taxon>
        <taxon>Actinomycetota</taxon>
        <taxon>Actinomycetes</taxon>
        <taxon>Micrococcales</taxon>
        <taxon>Micrococcaceae</taxon>
        <taxon>Rothia</taxon>
    </lineage>
</organism>
<protein>
    <submittedName>
        <fullName evidence="1">DUF2017 domain-containing protein</fullName>
    </submittedName>
</protein>